<dbReference type="Pfam" id="PF08240">
    <property type="entry name" value="ADH_N"/>
    <property type="match status" value="1"/>
</dbReference>
<dbReference type="PANTHER" id="PTHR45348">
    <property type="entry name" value="HYPOTHETICAL OXIDOREDUCTASE (EUROFUNG)"/>
    <property type="match status" value="1"/>
</dbReference>
<evidence type="ECO:0000259" key="1">
    <source>
        <dbReference type="SMART" id="SM00829"/>
    </source>
</evidence>
<evidence type="ECO:0000313" key="3">
    <source>
        <dbReference type="Proteomes" id="UP000053257"/>
    </source>
</evidence>
<dbReference type="SUPFAM" id="SSF50129">
    <property type="entry name" value="GroES-like"/>
    <property type="match status" value="1"/>
</dbReference>
<dbReference type="InterPro" id="IPR036291">
    <property type="entry name" value="NAD(P)-bd_dom_sf"/>
</dbReference>
<dbReference type="SMART" id="SM00829">
    <property type="entry name" value="PKS_ER"/>
    <property type="match status" value="1"/>
</dbReference>
<protein>
    <recommendedName>
        <fullName evidence="1">Enoyl reductase (ER) domain-containing protein</fullName>
    </recommendedName>
</protein>
<dbReference type="OrthoDB" id="9992527at2759"/>
<dbReference type="PANTHER" id="PTHR45348:SF3">
    <property type="entry name" value="ENOYL REDUCTASE (ER) DOMAIN-CONTAINING PROTEIN"/>
    <property type="match status" value="1"/>
</dbReference>
<accession>A0A0C3PVE9</accession>
<gene>
    <name evidence="2" type="ORF">PHLGIDRAFT_511990</name>
</gene>
<evidence type="ECO:0000313" key="2">
    <source>
        <dbReference type="EMBL" id="KIP11808.1"/>
    </source>
</evidence>
<dbReference type="InterPro" id="IPR011032">
    <property type="entry name" value="GroES-like_sf"/>
</dbReference>
<proteinExistence type="predicted"/>
<dbReference type="SUPFAM" id="SSF51735">
    <property type="entry name" value="NAD(P)-binding Rossmann-fold domains"/>
    <property type="match status" value="1"/>
</dbReference>
<dbReference type="InterPro" id="IPR013154">
    <property type="entry name" value="ADH-like_N"/>
</dbReference>
<dbReference type="Gene3D" id="3.40.50.720">
    <property type="entry name" value="NAD(P)-binding Rossmann-like Domain"/>
    <property type="match status" value="1"/>
</dbReference>
<dbReference type="GO" id="GO:0016651">
    <property type="term" value="F:oxidoreductase activity, acting on NAD(P)H"/>
    <property type="evidence" value="ECO:0007669"/>
    <property type="project" value="InterPro"/>
</dbReference>
<dbReference type="Proteomes" id="UP000053257">
    <property type="component" value="Unassembled WGS sequence"/>
</dbReference>
<dbReference type="STRING" id="745531.A0A0C3PVE9"/>
<feature type="domain" description="Enoyl reductase (ER)" evidence="1">
    <location>
        <begin position="13"/>
        <end position="357"/>
    </location>
</feature>
<dbReference type="EMBL" id="KN840443">
    <property type="protein sequence ID" value="KIP11808.1"/>
    <property type="molecule type" value="Genomic_DNA"/>
</dbReference>
<sequence>MSTHTGVATTSVGVLEVVTLPTPTPGPDEVLVEARYAALIPFDGYQLNTGFALQPSDYPRVLGFAGSGTVKAGGSNVTDLEEGDRVATNNFPDTKNKAAQAFTLVPRYQVAKIPASLSLDQAATIPDNYTTAMYTVFGTPNLAFPVPSSLVSASAVPSRQAVDLSAPVLVYGAGASSGQYLVQAFRIAGCTTIFAVASSHHHDFLRTLGATACFDYRSPDVASQIRTAVASTAHGRIAVAVDVVASKASLTLLSAVLAAPPPGGGAPARLAILAPFKDGATVTNAPGSAMHFTFPAWLDALFADARAAVALLPVYTFRMHEDAFSREYIVPVLLPRLLALGAVRPNAVRLMQEGGILDRVRAGVELLSNNKVSGEKVVVDLRV</sequence>
<name>A0A0C3PVE9_PHLG1</name>
<organism evidence="2 3">
    <name type="scientific">Phlebiopsis gigantea (strain 11061_1 CR5-6)</name>
    <name type="common">White-rot fungus</name>
    <name type="synonym">Peniophora gigantea</name>
    <dbReference type="NCBI Taxonomy" id="745531"/>
    <lineage>
        <taxon>Eukaryota</taxon>
        <taxon>Fungi</taxon>
        <taxon>Dikarya</taxon>
        <taxon>Basidiomycota</taxon>
        <taxon>Agaricomycotina</taxon>
        <taxon>Agaricomycetes</taxon>
        <taxon>Polyporales</taxon>
        <taxon>Phanerochaetaceae</taxon>
        <taxon>Phlebiopsis</taxon>
    </lineage>
</organism>
<dbReference type="AlphaFoldDB" id="A0A0C3PVE9"/>
<dbReference type="Gene3D" id="3.90.180.10">
    <property type="entry name" value="Medium-chain alcohol dehydrogenases, catalytic domain"/>
    <property type="match status" value="1"/>
</dbReference>
<dbReference type="InterPro" id="IPR047122">
    <property type="entry name" value="Trans-enoyl_RdTase-like"/>
</dbReference>
<dbReference type="CDD" id="cd08249">
    <property type="entry name" value="enoyl_reductase_like"/>
    <property type="match status" value="1"/>
</dbReference>
<dbReference type="InterPro" id="IPR020843">
    <property type="entry name" value="ER"/>
</dbReference>
<keyword evidence="3" id="KW-1185">Reference proteome</keyword>
<dbReference type="HOGENOM" id="CLU_026673_16_5_1"/>
<reference evidence="2 3" key="1">
    <citation type="journal article" date="2014" name="PLoS Genet.">
        <title>Analysis of the Phlebiopsis gigantea genome, transcriptome and secretome provides insight into its pioneer colonization strategies of wood.</title>
        <authorList>
            <person name="Hori C."/>
            <person name="Ishida T."/>
            <person name="Igarashi K."/>
            <person name="Samejima M."/>
            <person name="Suzuki H."/>
            <person name="Master E."/>
            <person name="Ferreira P."/>
            <person name="Ruiz-Duenas F.J."/>
            <person name="Held B."/>
            <person name="Canessa P."/>
            <person name="Larrondo L.F."/>
            <person name="Schmoll M."/>
            <person name="Druzhinina I.S."/>
            <person name="Kubicek C.P."/>
            <person name="Gaskell J.A."/>
            <person name="Kersten P."/>
            <person name="St John F."/>
            <person name="Glasner J."/>
            <person name="Sabat G."/>
            <person name="Splinter BonDurant S."/>
            <person name="Syed K."/>
            <person name="Yadav J."/>
            <person name="Mgbeahuruike A.C."/>
            <person name="Kovalchuk A."/>
            <person name="Asiegbu F.O."/>
            <person name="Lackner G."/>
            <person name="Hoffmeister D."/>
            <person name="Rencoret J."/>
            <person name="Gutierrez A."/>
            <person name="Sun H."/>
            <person name="Lindquist E."/>
            <person name="Barry K."/>
            <person name="Riley R."/>
            <person name="Grigoriev I.V."/>
            <person name="Henrissat B."/>
            <person name="Kues U."/>
            <person name="Berka R.M."/>
            <person name="Martinez A.T."/>
            <person name="Covert S.F."/>
            <person name="Blanchette R.A."/>
            <person name="Cullen D."/>
        </authorList>
    </citation>
    <scope>NUCLEOTIDE SEQUENCE [LARGE SCALE GENOMIC DNA]</scope>
    <source>
        <strain evidence="2 3">11061_1 CR5-6</strain>
    </source>
</reference>